<feature type="domain" description="DDH" evidence="6">
    <location>
        <begin position="72"/>
        <end position="206"/>
    </location>
</feature>
<dbReference type="PATRIC" id="fig|1618429.3.peg.561"/>
<keyword evidence="4" id="KW-0378">Hydrolase</keyword>
<proteinExistence type="inferred from homology"/>
<dbReference type="InterPro" id="IPR001667">
    <property type="entry name" value="DDH_dom"/>
</dbReference>
<organism evidence="9 10">
    <name type="scientific">Candidatus Daviesbacteria bacterium GW2011_GWB1_41_5</name>
    <dbReference type="NCBI Taxonomy" id="1618429"/>
    <lineage>
        <taxon>Bacteria</taxon>
        <taxon>Candidatus Daviesiibacteriota</taxon>
    </lineage>
</organism>
<name>A0A0G0WMU3_9BACT</name>
<comment type="caution">
    <text evidence="9">The sequence shown here is derived from an EMBL/GenBank/DDBJ whole genome shotgun (WGS) entry which is preliminary data.</text>
</comment>
<accession>A0A0G0WMU3</accession>
<dbReference type="SUPFAM" id="SSF64182">
    <property type="entry name" value="DHH phosphoesterases"/>
    <property type="match status" value="1"/>
</dbReference>
<dbReference type="Gene3D" id="3.10.310.30">
    <property type="match status" value="1"/>
</dbReference>
<dbReference type="InterPro" id="IPR051673">
    <property type="entry name" value="SSDNA_exonuclease_RecJ"/>
</dbReference>
<dbReference type="Proteomes" id="UP000034753">
    <property type="component" value="Unassembled WGS sequence"/>
</dbReference>
<dbReference type="Gene3D" id="3.90.1640.30">
    <property type="match status" value="1"/>
</dbReference>
<evidence type="ECO:0000259" key="8">
    <source>
        <dbReference type="Pfam" id="PF17768"/>
    </source>
</evidence>
<reference evidence="9 10" key="1">
    <citation type="journal article" date="2015" name="Nature">
        <title>rRNA introns, odd ribosomes, and small enigmatic genomes across a large radiation of phyla.</title>
        <authorList>
            <person name="Brown C.T."/>
            <person name="Hug L.A."/>
            <person name="Thomas B.C."/>
            <person name="Sharon I."/>
            <person name="Castelle C.J."/>
            <person name="Singh A."/>
            <person name="Wilkins M.J."/>
            <person name="Williams K.H."/>
            <person name="Banfield J.F."/>
        </authorList>
    </citation>
    <scope>NUCLEOTIDE SEQUENCE [LARGE SCALE GENOMIC DNA]</scope>
</reference>
<dbReference type="GO" id="GO:0006310">
    <property type="term" value="P:DNA recombination"/>
    <property type="evidence" value="ECO:0007669"/>
    <property type="project" value="InterPro"/>
</dbReference>
<dbReference type="PANTHER" id="PTHR30255">
    <property type="entry name" value="SINGLE-STRANDED-DNA-SPECIFIC EXONUCLEASE RECJ"/>
    <property type="match status" value="1"/>
</dbReference>
<keyword evidence="5 9" id="KW-0269">Exonuclease</keyword>
<protein>
    <recommendedName>
        <fullName evidence="2">Single-stranded-DNA-specific exonuclease RecJ</fullName>
    </recommendedName>
</protein>
<dbReference type="GO" id="GO:0008409">
    <property type="term" value="F:5'-3' exonuclease activity"/>
    <property type="evidence" value="ECO:0007669"/>
    <property type="project" value="InterPro"/>
</dbReference>
<evidence type="ECO:0000259" key="7">
    <source>
        <dbReference type="Pfam" id="PF02272"/>
    </source>
</evidence>
<dbReference type="NCBIfam" id="TIGR00644">
    <property type="entry name" value="recJ"/>
    <property type="match status" value="1"/>
</dbReference>
<feature type="domain" description="DHHA1" evidence="7">
    <location>
        <begin position="323"/>
        <end position="416"/>
    </location>
</feature>
<evidence type="ECO:0000259" key="6">
    <source>
        <dbReference type="Pfam" id="PF01368"/>
    </source>
</evidence>
<comment type="similarity">
    <text evidence="1">Belongs to the RecJ family.</text>
</comment>
<evidence type="ECO:0000256" key="3">
    <source>
        <dbReference type="ARBA" id="ARBA00022722"/>
    </source>
</evidence>
<evidence type="ECO:0000256" key="1">
    <source>
        <dbReference type="ARBA" id="ARBA00005915"/>
    </source>
</evidence>
<feature type="domain" description="RecJ OB" evidence="8">
    <location>
        <begin position="428"/>
        <end position="528"/>
    </location>
</feature>
<dbReference type="Pfam" id="PF17768">
    <property type="entry name" value="RecJ_OB"/>
    <property type="match status" value="1"/>
</dbReference>
<dbReference type="InterPro" id="IPR038763">
    <property type="entry name" value="DHH_sf"/>
</dbReference>
<dbReference type="InterPro" id="IPR003156">
    <property type="entry name" value="DHHA1_dom"/>
</dbReference>
<sequence length="542" mass="59131">MLQSLGMLKPQKIITSKEELVKILLKNRGIKEADREKFFNPALRDFEKEFDLPGITSAKRRILQATKNKELVIVYGDYDVDGLCGAAILYLGLSIVGAKVLPYIPHREKEGFGMSETGLQFAKDQGAKLIVTVDNGITAVDQAKLAQKMGLDLIITDHHLPQDIKPEALSIIHSTKMCGAAVGWCLLRSFLSKKDAEDLLDLVALAEVSDMVPMLGVNRALVKAGLEKLNSTKRVGLLALINQAGLTEGEINSYHVGFVLGPRLNAKGRLEHAMDALRLLCTKDPMKARNLAKLLGETNDRRRQLVTDGLVLAKTGISIKDEKIILTSSDKWIPGITGLLAGKLKDEYGIPAVVICRMESVSKGSARSVKGVNIVEIFRSCSKFLIDVGGHPAAAGFTIETSKIDEFKSSLQKAMEKVKFDRSGKMEVDGELALDKIDKSWVEALDKFEPFGIGNPKPIFSGNAKIANIKTVGGGAHLKFKADGIDAIAFSFGGKYPNLVDGQSMGLAYYLEIDKFNNTEKLQLKVTDLYELSGNTISQKSL</sequence>
<keyword evidence="3" id="KW-0540">Nuclease</keyword>
<dbReference type="InterPro" id="IPR004610">
    <property type="entry name" value="RecJ"/>
</dbReference>
<evidence type="ECO:0000313" key="10">
    <source>
        <dbReference type="Proteomes" id="UP000034753"/>
    </source>
</evidence>
<dbReference type="AlphaFoldDB" id="A0A0G0WMU3"/>
<dbReference type="EMBL" id="LCBN01000025">
    <property type="protein sequence ID" value="KKS13412.1"/>
    <property type="molecule type" value="Genomic_DNA"/>
</dbReference>
<evidence type="ECO:0000256" key="2">
    <source>
        <dbReference type="ARBA" id="ARBA00019841"/>
    </source>
</evidence>
<dbReference type="GO" id="GO:0003676">
    <property type="term" value="F:nucleic acid binding"/>
    <property type="evidence" value="ECO:0007669"/>
    <property type="project" value="InterPro"/>
</dbReference>
<dbReference type="PANTHER" id="PTHR30255:SF2">
    <property type="entry name" value="SINGLE-STRANDED-DNA-SPECIFIC EXONUCLEASE RECJ"/>
    <property type="match status" value="1"/>
</dbReference>
<dbReference type="GO" id="GO:0006281">
    <property type="term" value="P:DNA repair"/>
    <property type="evidence" value="ECO:0007669"/>
    <property type="project" value="InterPro"/>
</dbReference>
<evidence type="ECO:0000313" key="9">
    <source>
        <dbReference type="EMBL" id="KKS13412.1"/>
    </source>
</evidence>
<gene>
    <name evidence="9" type="ORF">UU67_C0025G0003</name>
</gene>
<dbReference type="InterPro" id="IPR041122">
    <property type="entry name" value="RecJ_OB"/>
</dbReference>
<evidence type="ECO:0000256" key="4">
    <source>
        <dbReference type="ARBA" id="ARBA00022801"/>
    </source>
</evidence>
<dbReference type="Pfam" id="PF02272">
    <property type="entry name" value="DHHA1"/>
    <property type="match status" value="1"/>
</dbReference>
<evidence type="ECO:0000256" key="5">
    <source>
        <dbReference type="ARBA" id="ARBA00022839"/>
    </source>
</evidence>
<dbReference type="Pfam" id="PF01368">
    <property type="entry name" value="DHH"/>
    <property type="match status" value="1"/>
</dbReference>